<proteinExistence type="predicted"/>
<keyword evidence="1" id="KW-0175">Coiled coil</keyword>
<dbReference type="AlphaFoldDB" id="A0A7S3ZIG5"/>
<gene>
    <name evidence="3" type="ORF">LGLO00237_LOCUS35997</name>
</gene>
<evidence type="ECO:0000259" key="2">
    <source>
        <dbReference type="PROSITE" id="PS50892"/>
    </source>
</evidence>
<dbReference type="GO" id="GO:0005484">
    <property type="term" value="F:SNAP receptor activity"/>
    <property type="evidence" value="ECO:0007669"/>
    <property type="project" value="TreeGrafter"/>
</dbReference>
<dbReference type="Gene3D" id="1.20.5.110">
    <property type="match status" value="1"/>
</dbReference>
<dbReference type="Pfam" id="PF00957">
    <property type="entry name" value="Synaptobrevin"/>
    <property type="match status" value="1"/>
</dbReference>
<dbReference type="PROSITE" id="PS50892">
    <property type="entry name" value="V_SNARE"/>
    <property type="match status" value="1"/>
</dbReference>
<protein>
    <recommendedName>
        <fullName evidence="2">V-SNARE coiled-coil homology domain-containing protein</fullName>
    </recommendedName>
</protein>
<name>A0A7S3ZIG5_9EUKA</name>
<evidence type="ECO:0000256" key="1">
    <source>
        <dbReference type="PROSITE-ProRule" id="PRU00290"/>
    </source>
</evidence>
<dbReference type="GO" id="GO:0006888">
    <property type="term" value="P:endoplasmic reticulum to Golgi vesicle-mediated transport"/>
    <property type="evidence" value="ECO:0007669"/>
    <property type="project" value="TreeGrafter"/>
</dbReference>
<dbReference type="InterPro" id="IPR042855">
    <property type="entry name" value="V_SNARE_CC"/>
</dbReference>
<accession>A0A7S3ZIG5</accession>
<evidence type="ECO:0000313" key="3">
    <source>
        <dbReference type="EMBL" id="CAE0684209.1"/>
    </source>
</evidence>
<sequence>MRTDKNTKKLPICRPTFAQSYDEALRPSSIHCRKKVKGESKVSPPFMEKYLKDYQEPAKMDKMGQVLKEVGELKLQLKDNLVLLLDRGEKLDDIVEKAEDLSDLSKEFYIQSKKHNQCCKSW</sequence>
<reference evidence="3" key="1">
    <citation type="submission" date="2021-01" db="EMBL/GenBank/DDBJ databases">
        <authorList>
            <person name="Corre E."/>
            <person name="Pelletier E."/>
            <person name="Niang G."/>
            <person name="Scheremetjew M."/>
            <person name="Finn R."/>
            <person name="Kale V."/>
            <person name="Holt S."/>
            <person name="Cochrane G."/>
            <person name="Meng A."/>
            <person name="Brown T."/>
            <person name="Cohen L."/>
        </authorList>
    </citation>
    <scope>NUCLEOTIDE SEQUENCE</scope>
    <source>
        <strain evidence="3">CCCM811</strain>
    </source>
</reference>
<feature type="domain" description="V-SNARE coiled-coil homology" evidence="2">
    <location>
        <begin position="62"/>
        <end position="122"/>
    </location>
</feature>
<dbReference type="PANTHER" id="PTHR45806">
    <property type="entry name" value="SYNAPTOBREVIN HOMOLOG YKT6"/>
    <property type="match status" value="1"/>
</dbReference>
<dbReference type="GO" id="GO:0005794">
    <property type="term" value="C:Golgi apparatus"/>
    <property type="evidence" value="ECO:0007669"/>
    <property type="project" value="TreeGrafter"/>
</dbReference>
<organism evidence="3">
    <name type="scientific">Lotharella globosa</name>
    <dbReference type="NCBI Taxonomy" id="91324"/>
    <lineage>
        <taxon>Eukaryota</taxon>
        <taxon>Sar</taxon>
        <taxon>Rhizaria</taxon>
        <taxon>Cercozoa</taxon>
        <taxon>Chlorarachniophyceae</taxon>
        <taxon>Lotharella</taxon>
    </lineage>
</organism>
<dbReference type="EMBL" id="HBIV01052492">
    <property type="protein sequence ID" value="CAE0684209.1"/>
    <property type="molecule type" value="Transcribed_RNA"/>
</dbReference>
<dbReference type="SUPFAM" id="SSF58038">
    <property type="entry name" value="SNARE fusion complex"/>
    <property type="match status" value="1"/>
</dbReference>
<dbReference type="PANTHER" id="PTHR45806:SF1">
    <property type="entry name" value="SYNAPTOBREVIN HOMOLOG YKT6"/>
    <property type="match status" value="1"/>
</dbReference>